<dbReference type="GO" id="GO:0045290">
    <property type="term" value="F:D-arabinose 1-dehydrogenase [NAD(P)+] activity"/>
    <property type="evidence" value="ECO:0007669"/>
    <property type="project" value="TreeGrafter"/>
</dbReference>
<gene>
    <name evidence="2" type="ORF">FFLO_00962</name>
</gene>
<organism evidence="2 3">
    <name type="scientific">Filobasidium floriforme</name>
    <dbReference type="NCBI Taxonomy" id="5210"/>
    <lineage>
        <taxon>Eukaryota</taxon>
        <taxon>Fungi</taxon>
        <taxon>Dikarya</taxon>
        <taxon>Basidiomycota</taxon>
        <taxon>Agaricomycotina</taxon>
        <taxon>Tremellomycetes</taxon>
        <taxon>Filobasidiales</taxon>
        <taxon>Filobasidiaceae</taxon>
        <taxon>Filobasidium</taxon>
    </lineage>
</organism>
<sequence>MGYVTRYPNEPDEPFTEWDITIDQVEDGELDKPVDSVQLEPSSEHGLPPLVLGCAPFSSVYGDANQASLYLRMTRLALRYGITAFDTAPHYHPSEIILGKCLYALKDEFPRDKYSIITKCGKYSPRKEDHVLDEDLLRACVERSLKRFKTDYLDVVYIHDAEFNSSITPPAGDPTRALDSSANYDAEYVVACGLEPEKRGAPRGEGDEKIIKAVKVLRDLQAQGKIRKIGMSAYTLPTLLRLSIMVLEQTGQPLDIIQTYSHANLQNNTLPAFLPHFENVAKVPIVMNASPLNMGLLTTGGGPEWHPAPPGMKECTQGLAKETPGRAQELGLENIKIEDVAVSFGMREFEVKDGTGENAKTSLPVVVGVTTLEQIHTAIKSFLAVRQPSDLGRDEKMRKLETEARGKIQSAGWADWSWES</sequence>
<evidence type="ECO:0000313" key="2">
    <source>
        <dbReference type="EMBL" id="KAG7571137.1"/>
    </source>
</evidence>
<dbReference type="InterPro" id="IPR023210">
    <property type="entry name" value="NADP_OxRdtase_dom"/>
</dbReference>
<name>A0A8K0NTB6_9TREE</name>
<accession>A0A8K0NTB6</accession>
<dbReference type="InterPro" id="IPR036812">
    <property type="entry name" value="NAD(P)_OxRdtase_dom_sf"/>
</dbReference>
<evidence type="ECO:0000259" key="1">
    <source>
        <dbReference type="Pfam" id="PF00248"/>
    </source>
</evidence>
<protein>
    <recommendedName>
        <fullName evidence="1">NADP-dependent oxidoreductase domain-containing protein</fullName>
    </recommendedName>
</protein>
<dbReference type="InterPro" id="IPR020471">
    <property type="entry name" value="AKR"/>
</dbReference>
<comment type="caution">
    <text evidence="2">The sequence shown here is derived from an EMBL/GenBank/DDBJ whole genome shotgun (WGS) entry which is preliminary data.</text>
</comment>
<dbReference type="SUPFAM" id="SSF51430">
    <property type="entry name" value="NAD(P)-linked oxidoreductase"/>
    <property type="match status" value="1"/>
</dbReference>
<dbReference type="PANTHER" id="PTHR42686:SF1">
    <property type="entry name" value="GH17980P-RELATED"/>
    <property type="match status" value="1"/>
</dbReference>
<dbReference type="Pfam" id="PF00248">
    <property type="entry name" value="Aldo_ket_red"/>
    <property type="match status" value="1"/>
</dbReference>
<feature type="domain" description="NADP-dependent oxidoreductase" evidence="1">
    <location>
        <begin position="50"/>
        <end position="383"/>
    </location>
</feature>
<dbReference type="Proteomes" id="UP000812966">
    <property type="component" value="Unassembled WGS sequence"/>
</dbReference>
<dbReference type="EMBL" id="JABELV010000011">
    <property type="protein sequence ID" value="KAG7571137.1"/>
    <property type="molecule type" value="Genomic_DNA"/>
</dbReference>
<dbReference type="Gene3D" id="3.20.20.100">
    <property type="entry name" value="NADP-dependent oxidoreductase domain"/>
    <property type="match status" value="1"/>
</dbReference>
<dbReference type="AlphaFoldDB" id="A0A8K0NTB6"/>
<evidence type="ECO:0000313" key="3">
    <source>
        <dbReference type="Proteomes" id="UP000812966"/>
    </source>
</evidence>
<dbReference type="GO" id="GO:0005829">
    <property type="term" value="C:cytosol"/>
    <property type="evidence" value="ECO:0007669"/>
    <property type="project" value="TreeGrafter"/>
</dbReference>
<keyword evidence="3" id="KW-1185">Reference proteome</keyword>
<dbReference type="PANTHER" id="PTHR42686">
    <property type="entry name" value="GH17980P-RELATED"/>
    <property type="match status" value="1"/>
</dbReference>
<proteinExistence type="predicted"/>
<dbReference type="GO" id="GO:0070485">
    <property type="term" value="P:dehydro-D-arabinono-1,4-lactone biosynthetic process"/>
    <property type="evidence" value="ECO:0007669"/>
    <property type="project" value="TreeGrafter"/>
</dbReference>
<reference evidence="2" key="1">
    <citation type="submission" date="2020-04" db="EMBL/GenBank/DDBJ databases">
        <title>Analysis of mating type loci in Filobasidium floriforme.</title>
        <authorList>
            <person name="Nowrousian M."/>
        </authorList>
    </citation>
    <scope>NUCLEOTIDE SEQUENCE</scope>
    <source>
        <strain evidence="2">CBS 6242</strain>
    </source>
</reference>